<dbReference type="Gene3D" id="3.40.50.2300">
    <property type="match status" value="1"/>
</dbReference>
<proteinExistence type="predicted"/>
<dbReference type="EMBL" id="CP009889">
    <property type="protein sequence ID" value="AIY67296.1"/>
    <property type="molecule type" value="Genomic_DNA"/>
</dbReference>
<dbReference type="InterPro" id="IPR001789">
    <property type="entry name" value="Sig_transdc_resp-reg_receiver"/>
</dbReference>
<gene>
    <name evidence="4" type="ORF">OM33_19825</name>
</gene>
<reference evidence="4 5" key="1">
    <citation type="submission" date="2014-11" db="EMBL/GenBank/DDBJ databases">
        <title>Complete Genome Sequence of Pseudoalteromonas sp. Strain OCN003 Isolated from Kaneohe Bay, Oahu, Hawaii.</title>
        <authorList>
            <person name="Beurmann S."/>
            <person name="Videau P."/>
            <person name="Ushijima B."/>
            <person name="Smith A.M."/>
            <person name="Aeby G.S."/>
            <person name="Callahan S.M."/>
            <person name="Belcaid M."/>
        </authorList>
    </citation>
    <scope>NUCLEOTIDE SEQUENCE [LARGE SCALE GENOMIC DNA]</scope>
    <source>
        <strain evidence="4 5">OCN003</strain>
    </source>
</reference>
<organism evidence="4 5">
    <name type="scientific">Pseudoalteromonas piratica</name>
    <dbReference type="NCBI Taxonomy" id="1348114"/>
    <lineage>
        <taxon>Bacteria</taxon>
        <taxon>Pseudomonadati</taxon>
        <taxon>Pseudomonadota</taxon>
        <taxon>Gammaproteobacteria</taxon>
        <taxon>Alteromonadales</taxon>
        <taxon>Pseudoalteromonadaceae</taxon>
        <taxon>Pseudoalteromonas</taxon>
    </lineage>
</organism>
<keyword evidence="1" id="KW-0902">Two-component regulatory system</keyword>
<dbReference type="KEGG" id="pseo:OM33_19825"/>
<sequence>MNIVIIEDEPLAAEKLVNYVTRFDANANVLKICDKVADVIAFFQTEPEVDLIFSDIELLDGQVFNAFEEIDLPCPVIFTTSYNAFWTQAFDNQGIAYLLKPFTYKRFTSAMTNYESLKANLTQTKQLIQNQSTKRYKSRFLLKHANAVSILNVEDVVCIRAASGVLSAYDNAGNHHLLSGNSMTELEAELNPEHFFRLNRSDIVNIHFVTSFENYGKETLAVNLNHINEPLITSKTRTSEFKKWLAS</sequence>
<dbReference type="GO" id="GO:0003677">
    <property type="term" value="F:DNA binding"/>
    <property type="evidence" value="ECO:0007669"/>
    <property type="project" value="InterPro"/>
</dbReference>
<dbReference type="PANTHER" id="PTHR37299">
    <property type="entry name" value="TRANSCRIPTIONAL REGULATOR-RELATED"/>
    <property type="match status" value="1"/>
</dbReference>
<dbReference type="InterPro" id="IPR007492">
    <property type="entry name" value="LytTR_DNA-bd_dom"/>
</dbReference>
<dbReference type="OrthoDB" id="9781059at2"/>
<dbReference type="eggNOG" id="COG3279">
    <property type="taxonomic scope" value="Bacteria"/>
</dbReference>
<dbReference type="InterPro" id="IPR046947">
    <property type="entry name" value="LytR-like"/>
</dbReference>
<dbReference type="Pfam" id="PF04397">
    <property type="entry name" value="LytTR"/>
    <property type="match status" value="1"/>
</dbReference>
<dbReference type="InterPro" id="IPR011006">
    <property type="entry name" value="CheY-like_superfamily"/>
</dbReference>
<dbReference type="Gene3D" id="2.40.50.1020">
    <property type="entry name" value="LytTr DNA-binding domain"/>
    <property type="match status" value="1"/>
</dbReference>
<dbReference type="Proteomes" id="UP000030341">
    <property type="component" value="Chromosome 2"/>
</dbReference>
<evidence type="ECO:0000256" key="1">
    <source>
        <dbReference type="ARBA" id="ARBA00023012"/>
    </source>
</evidence>
<evidence type="ECO:0000256" key="2">
    <source>
        <dbReference type="PROSITE-ProRule" id="PRU00169"/>
    </source>
</evidence>
<dbReference type="PROSITE" id="PS50110">
    <property type="entry name" value="RESPONSE_REGULATORY"/>
    <property type="match status" value="1"/>
</dbReference>
<dbReference type="RefSeq" id="WP_040136177.1">
    <property type="nucleotide sequence ID" value="NZ_CP009889.1"/>
</dbReference>
<evidence type="ECO:0000313" key="5">
    <source>
        <dbReference type="Proteomes" id="UP000030341"/>
    </source>
</evidence>
<evidence type="ECO:0000259" key="3">
    <source>
        <dbReference type="PROSITE" id="PS50110"/>
    </source>
</evidence>
<keyword evidence="2" id="KW-0597">Phosphoprotein</keyword>
<feature type="modified residue" description="4-aspartylphosphate" evidence="2">
    <location>
        <position position="55"/>
    </location>
</feature>
<dbReference type="SMART" id="SM00448">
    <property type="entry name" value="REC"/>
    <property type="match status" value="1"/>
</dbReference>
<evidence type="ECO:0000313" key="4">
    <source>
        <dbReference type="EMBL" id="AIY67296.1"/>
    </source>
</evidence>
<keyword evidence="5" id="KW-1185">Reference proteome</keyword>
<dbReference type="AlphaFoldDB" id="A0A0A7EMJ4"/>
<accession>A0A0A7EMJ4</accession>
<dbReference type="SUPFAM" id="SSF52172">
    <property type="entry name" value="CheY-like"/>
    <property type="match status" value="1"/>
</dbReference>
<dbReference type="Pfam" id="PF00072">
    <property type="entry name" value="Response_reg"/>
    <property type="match status" value="1"/>
</dbReference>
<feature type="domain" description="Response regulatory" evidence="3">
    <location>
        <begin position="2"/>
        <end position="115"/>
    </location>
</feature>
<dbReference type="PANTHER" id="PTHR37299:SF1">
    <property type="entry name" value="STAGE 0 SPORULATION PROTEIN A HOMOLOG"/>
    <property type="match status" value="1"/>
</dbReference>
<name>A0A0A7EMJ4_9GAMM</name>
<dbReference type="GO" id="GO:0000156">
    <property type="term" value="F:phosphorelay response regulator activity"/>
    <property type="evidence" value="ECO:0007669"/>
    <property type="project" value="InterPro"/>
</dbReference>
<dbReference type="STRING" id="1348114.OM33_19825"/>
<protein>
    <submittedName>
        <fullName evidence="4">LytTR family transcriptional regulator</fullName>
    </submittedName>
</protein>
<dbReference type="HOGENOM" id="CLU_000445_14_1_6"/>
<dbReference type="SMART" id="SM00850">
    <property type="entry name" value="LytTR"/>
    <property type="match status" value="1"/>
</dbReference>